<dbReference type="InterPro" id="IPR002481">
    <property type="entry name" value="FUR"/>
</dbReference>
<dbReference type="RefSeq" id="WP_016648092.1">
    <property type="nucleotide sequence ID" value="NZ_JASOOE010000016.1"/>
</dbReference>
<reference evidence="8" key="1">
    <citation type="submission" date="2023-05" db="EMBL/GenBank/DDBJ databases">
        <title>Cataloging the Phylogenetic Diversity of Human Bladder Bacteria.</title>
        <authorList>
            <person name="Du J."/>
        </authorList>
    </citation>
    <scope>NUCLEOTIDE SEQUENCE</scope>
    <source>
        <strain evidence="8">UMB1231</strain>
    </source>
</reference>
<keyword evidence="7" id="KW-0479">Metal-binding</keyword>
<feature type="binding site" evidence="7">
    <location>
        <position position="140"/>
    </location>
    <ligand>
        <name>Zn(2+)</name>
        <dbReference type="ChEBI" id="CHEBI:29105"/>
    </ligand>
</feature>
<keyword evidence="2" id="KW-0678">Repressor</keyword>
<dbReference type="GO" id="GO:0008270">
    <property type="term" value="F:zinc ion binding"/>
    <property type="evidence" value="ECO:0007669"/>
    <property type="project" value="TreeGrafter"/>
</dbReference>
<dbReference type="AlphaFoldDB" id="A0AAJ1Q7A4"/>
<accession>A0AAJ1Q7A4</accession>
<dbReference type="GO" id="GO:0003700">
    <property type="term" value="F:DNA-binding transcription factor activity"/>
    <property type="evidence" value="ECO:0007669"/>
    <property type="project" value="InterPro"/>
</dbReference>
<dbReference type="GO" id="GO:0045892">
    <property type="term" value="P:negative regulation of DNA-templated transcription"/>
    <property type="evidence" value="ECO:0007669"/>
    <property type="project" value="TreeGrafter"/>
</dbReference>
<feature type="binding site" evidence="7">
    <location>
        <position position="103"/>
    </location>
    <ligand>
        <name>Zn(2+)</name>
        <dbReference type="ChEBI" id="CHEBI:29105"/>
    </ligand>
</feature>
<evidence type="ECO:0000256" key="3">
    <source>
        <dbReference type="ARBA" id="ARBA00022833"/>
    </source>
</evidence>
<evidence type="ECO:0000256" key="7">
    <source>
        <dbReference type="PIRSR" id="PIRSR602481-1"/>
    </source>
</evidence>
<dbReference type="InterPro" id="IPR036388">
    <property type="entry name" value="WH-like_DNA-bd_sf"/>
</dbReference>
<evidence type="ECO:0000256" key="6">
    <source>
        <dbReference type="ARBA" id="ARBA00023163"/>
    </source>
</evidence>
<name>A0AAJ1Q7A4_9LACT</name>
<dbReference type="PANTHER" id="PTHR33202:SF7">
    <property type="entry name" value="FERRIC UPTAKE REGULATION PROTEIN"/>
    <property type="match status" value="1"/>
</dbReference>
<comment type="caution">
    <text evidence="8">The sequence shown here is derived from an EMBL/GenBank/DDBJ whole genome shotgun (WGS) entry which is preliminary data.</text>
</comment>
<evidence type="ECO:0000313" key="9">
    <source>
        <dbReference type="Proteomes" id="UP001229251"/>
    </source>
</evidence>
<gene>
    <name evidence="8" type="ORF">QP433_07670</name>
</gene>
<sequence length="146" mass="16835">MNNQLVEERVSRILDDLRSSNQRITPQKRAILAYLMTHPSHPSAEQIYESLKPQFDRMSLATVYNNLNTFVNAGYVLELNVQGQTKLYDFNHGRHAHVICKECGHVEDLYLNEIDQMVQAATQASDYDISDVEVTFYGRCNHCKKN</sequence>
<dbReference type="Gene3D" id="3.30.1490.190">
    <property type="match status" value="1"/>
</dbReference>
<organism evidence="8 9">
    <name type="scientific">Facklamia hominis</name>
    <dbReference type="NCBI Taxonomy" id="178214"/>
    <lineage>
        <taxon>Bacteria</taxon>
        <taxon>Bacillati</taxon>
        <taxon>Bacillota</taxon>
        <taxon>Bacilli</taxon>
        <taxon>Lactobacillales</taxon>
        <taxon>Aerococcaceae</taxon>
        <taxon>Facklamia</taxon>
    </lineage>
</organism>
<keyword evidence="4" id="KW-0805">Transcription regulation</keyword>
<dbReference type="EMBL" id="JASOOE010000016">
    <property type="protein sequence ID" value="MDK7187856.1"/>
    <property type="molecule type" value="Genomic_DNA"/>
</dbReference>
<keyword evidence="3 7" id="KW-0862">Zinc</keyword>
<keyword evidence="5" id="KW-0238">DNA-binding</keyword>
<evidence type="ECO:0000256" key="2">
    <source>
        <dbReference type="ARBA" id="ARBA00022491"/>
    </source>
</evidence>
<dbReference type="InterPro" id="IPR036390">
    <property type="entry name" value="WH_DNA-bd_sf"/>
</dbReference>
<keyword evidence="6" id="KW-0804">Transcription</keyword>
<dbReference type="InterPro" id="IPR043135">
    <property type="entry name" value="Fur_C"/>
</dbReference>
<dbReference type="Gene3D" id="1.10.10.10">
    <property type="entry name" value="Winged helix-like DNA-binding domain superfamily/Winged helix DNA-binding domain"/>
    <property type="match status" value="1"/>
</dbReference>
<protein>
    <submittedName>
        <fullName evidence="8">Fur family transcriptional regulator</fullName>
    </submittedName>
</protein>
<dbReference type="Pfam" id="PF01475">
    <property type="entry name" value="FUR"/>
    <property type="match status" value="1"/>
</dbReference>
<proteinExistence type="inferred from homology"/>
<dbReference type="SUPFAM" id="SSF46785">
    <property type="entry name" value="Winged helix' DNA-binding domain"/>
    <property type="match status" value="1"/>
</dbReference>
<evidence type="ECO:0000313" key="8">
    <source>
        <dbReference type="EMBL" id="MDK7187856.1"/>
    </source>
</evidence>
<evidence type="ECO:0000256" key="4">
    <source>
        <dbReference type="ARBA" id="ARBA00023015"/>
    </source>
</evidence>
<dbReference type="Proteomes" id="UP001229251">
    <property type="component" value="Unassembled WGS sequence"/>
</dbReference>
<feature type="binding site" evidence="7">
    <location>
        <position position="100"/>
    </location>
    <ligand>
        <name>Zn(2+)</name>
        <dbReference type="ChEBI" id="CHEBI:29105"/>
    </ligand>
</feature>
<dbReference type="GO" id="GO:1900376">
    <property type="term" value="P:regulation of secondary metabolite biosynthetic process"/>
    <property type="evidence" value="ECO:0007669"/>
    <property type="project" value="TreeGrafter"/>
</dbReference>
<evidence type="ECO:0000256" key="1">
    <source>
        <dbReference type="ARBA" id="ARBA00007957"/>
    </source>
</evidence>
<comment type="similarity">
    <text evidence="1">Belongs to the Fur family.</text>
</comment>
<dbReference type="PANTHER" id="PTHR33202">
    <property type="entry name" value="ZINC UPTAKE REGULATION PROTEIN"/>
    <property type="match status" value="1"/>
</dbReference>
<feature type="binding site" evidence="7">
    <location>
        <position position="143"/>
    </location>
    <ligand>
        <name>Zn(2+)</name>
        <dbReference type="ChEBI" id="CHEBI:29105"/>
    </ligand>
</feature>
<dbReference type="GO" id="GO:0000976">
    <property type="term" value="F:transcription cis-regulatory region binding"/>
    <property type="evidence" value="ECO:0007669"/>
    <property type="project" value="TreeGrafter"/>
</dbReference>
<comment type="cofactor">
    <cofactor evidence="7">
        <name>Zn(2+)</name>
        <dbReference type="ChEBI" id="CHEBI:29105"/>
    </cofactor>
    <text evidence="7">Binds 1 zinc ion per subunit.</text>
</comment>
<dbReference type="CDD" id="cd07153">
    <property type="entry name" value="Fur_like"/>
    <property type="match status" value="1"/>
</dbReference>
<evidence type="ECO:0000256" key="5">
    <source>
        <dbReference type="ARBA" id="ARBA00023125"/>
    </source>
</evidence>